<keyword evidence="5" id="KW-1185">Reference proteome</keyword>
<dbReference type="Pfam" id="PF06386">
    <property type="entry name" value="GvpL_GvpF"/>
    <property type="match status" value="1"/>
</dbReference>
<gene>
    <name evidence="4" type="ORF">IC621_08000</name>
</gene>
<dbReference type="PANTHER" id="PTHR36852">
    <property type="entry name" value="PROTEIN GVPL 2"/>
    <property type="match status" value="1"/>
</dbReference>
<protein>
    <submittedName>
        <fullName evidence="4">GvpL/GvpF family gas vesicle protein</fullName>
    </submittedName>
</protein>
<comment type="subcellular location">
    <subcellularLocation>
        <location evidence="2">Gas vesicle</location>
    </subcellularLocation>
</comment>
<dbReference type="InterPro" id="IPR009430">
    <property type="entry name" value="GvpL/GvpF"/>
</dbReference>
<sequence>MTELLYLYGMIQSKEVEDAPLPSFKGFDNEHEGKSIQIGEITAVVSRLDPNSYSEDQIKQKVNQMEWLHEKAFHHHEILMMLNKNYTLIPTKFCTIYSSLDSLQQTIKSKKSKIIELLQSLKGKQEWNMKIYCDDNQLRDSFRKNNPKIAAKREEISELPPGRQYFEKRKLNQLIDRELEMEKNRICEQIHEELKAFCIDSSIKKTWDKDVLGRKEQMCWNSVYLLTADHLQSFMDKVRKTSHSIIDAGWKMEPTGPWPAYHFASLIDNEG</sequence>
<dbReference type="RefSeq" id="WP_191157524.1">
    <property type="nucleotide sequence ID" value="NZ_JACXAI010000007.1"/>
</dbReference>
<comment type="caution">
    <text evidence="4">The sequence shown here is derived from an EMBL/GenBank/DDBJ whole genome shotgun (WGS) entry which is preliminary data.</text>
</comment>
<proteinExistence type="inferred from homology"/>
<evidence type="ECO:0000313" key="5">
    <source>
        <dbReference type="Proteomes" id="UP000626844"/>
    </source>
</evidence>
<dbReference type="GO" id="GO:0031411">
    <property type="term" value="C:gas vesicle"/>
    <property type="evidence" value="ECO:0007669"/>
    <property type="project" value="UniProtKB-SubCell"/>
</dbReference>
<accession>A0A926NER0</accession>
<comment type="similarity">
    <text evidence="3">Belongs to the gas vesicle GvpF/GvpL family.</text>
</comment>
<keyword evidence="1" id="KW-0304">Gas vesicle</keyword>
<evidence type="ECO:0000313" key="4">
    <source>
        <dbReference type="EMBL" id="MBD1380169.1"/>
    </source>
</evidence>
<evidence type="ECO:0000256" key="2">
    <source>
        <dbReference type="ARBA" id="ARBA00035108"/>
    </source>
</evidence>
<dbReference type="PANTHER" id="PTHR36852:SF1">
    <property type="entry name" value="PROTEIN GVPL 2"/>
    <property type="match status" value="1"/>
</dbReference>
<dbReference type="GO" id="GO:0031412">
    <property type="term" value="P:gas vesicle organization"/>
    <property type="evidence" value="ECO:0007669"/>
    <property type="project" value="InterPro"/>
</dbReference>
<organism evidence="4 5">
    <name type="scientific">Metabacillus arenae</name>
    <dbReference type="NCBI Taxonomy" id="2771434"/>
    <lineage>
        <taxon>Bacteria</taxon>
        <taxon>Bacillati</taxon>
        <taxon>Bacillota</taxon>
        <taxon>Bacilli</taxon>
        <taxon>Bacillales</taxon>
        <taxon>Bacillaceae</taxon>
        <taxon>Metabacillus</taxon>
    </lineage>
</organism>
<dbReference type="AlphaFoldDB" id="A0A926NER0"/>
<name>A0A926NER0_9BACI</name>
<dbReference type="EMBL" id="JACXAI010000007">
    <property type="protein sequence ID" value="MBD1380169.1"/>
    <property type="molecule type" value="Genomic_DNA"/>
</dbReference>
<evidence type="ECO:0000256" key="3">
    <source>
        <dbReference type="ARBA" id="ARBA00035643"/>
    </source>
</evidence>
<dbReference type="Proteomes" id="UP000626844">
    <property type="component" value="Unassembled WGS sequence"/>
</dbReference>
<reference evidence="4" key="1">
    <citation type="submission" date="2020-09" db="EMBL/GenBank/DDBJ databases">
        <title>A novel bacterium of genus Bacillus, isolated from South China Sea.</title>
        <authorList>
            <person name="Huang H."/>
            <person name="Mo K."/>
            <person name="Hu Y."/>
        </authorList>
    </citation>
    <scope>NUCLEOTIDE SEQUENCE</scope>
    <source>
        <strain evidence="4">IB182487</strain>
    </source>
</reference>
<evidence type="ECO:0000256" key="1">
    <source>
        <dbReference type="ARBA" id="ARBA00022987"/>
    </source>
</evidence>